<keyword evidence="2" id="KW-1185">Reference proteome</keyword>
<protein>
    <submittedName>
        <fullName evidence="1">Uncharacterized protein</fullName>
    </submittedName>
</protein>
<reference evidence="1" key="1">
    <citation type="submission" date="2023-08" db="EMBL/GenBank/DDBJ databases">
        <authorList>
            <person name="Alioto T."/>
            <person name="Alioto T."/>
            <person name="Gomez Garrido J."/>
        </authorList>
    </citation>
    <scope>NUCLEOTIDE SEQUENCE</scope>
</reference>
<dbReference type="Proteomes" id="UP001162480">
    <property type="component" value="Chromosome 5"/>
</dbReference>
<name>A0AA36F2T7_OCTVU</name>
<accession>A0AA36F2T7</accession>
<sequence length="69" mass="7524">MEIEIGPFAKVDLQRAKKSIKDGEADGEDGVVPEEGLSFCGPSLANEDLTGLWNHQEDTGPDITHLHQH</sequence>
<evidence type="ECO:0000313" key="2">
    <source>
        <dbReference type="Proteomes" id="UP001162480"/>
    </source>
</evidence>
<proteinExistence type="predicted"/>
<gene>
    <name evidence="1" type="ORF">OCTVUL_1B012233</name>
</gene>
<dbReference type="EMBL" id="OX597818">
    <property type="protein sequence ID" value="CAI9723591.1"/>
    <property type="molecule type" value="Genomic_DNA"/>
</dbReference>
<dbReference type="AlphaFoldDB" id="A0AA36F2T7"/>
<evidence type="ECO:0000313" key="1">
    <source>
        <dbReference type="EMBL" id="CAI9723591.1"/>
    </source>
</evidence>
<organism evidence="1 2">
    <name type="scientific">Octopus vulgaris</name>
    <name type="common">Common octopus</name>
    <dbReference type="NCBI Taxonomy" id="6645"/>
    <lineage>
        <taxon>Eukaryota</taxon>
        <taxon>Metazoa</taxon>
        <taxon>Spiralia</taxon>
        <taxon>Lophotrochozoa</taxon>
        <taxon>Mollusca</taxon>
        <taxon>Cephalopoda</taxon>
        <taxon>Coleoidea</taxon>
        <taxon>Octopodiformes</taxon>
        <taxon>Octopoda</taxon>
        <taxon>Incirrata</taxon>
        <taxon>Octopodidae</taxon>
        <taxon>Octopus</taxon>
    </lineage>
</organism>